<protein>
    <submittedName>
        <fullName evidence="3">Uncharacterized protein</fullName>
    </submittedName>
</protein>
<organism evidence="3 4">
    <name type="scientific">Panicum virgatum</name>
    <name type="common">Blackwell switchgrass</name>
    <dbReference type="NCBI Taxonomy" id="38727"/>
    <lineage>
        <taxon>Eukaryota</taxon>
        <taxon>Viridiplantae</taxon>
        <taxon>Streptophyta</taxon>
        <taxon>Embryophyta</taxon>
        <taxon>Tracheophyta</taxon>
        <taxon>Spermatophyta</taxon>
        <taxon>Magnoliopsida</taxon>
        <taxon>Liliopsida</taxon>
        <taxon>Poales</taxon>
        <taxon>Poaceae</taxon>
        <taxon>PACMAD clade</taxon>
        <taxon>Panicoideae</taxon>
        <taxon>Panicodae</taxon>
        <taxon>Paniceae</taxon>
        <taxon>Panicinae</taxon>
        <taxon>Panicum</taxon>
        <taxon>Panicum sect. Hiantes</taxon>
    </lineage>
</organism>
<dbReference type="Proteomes" id="UP000823388">
    <property type="component" value="Chromosome 3N"/>
</dbReference>
<keyword evidence="2" id="KW-1133">Transmembrane helix</keyword>
<feature type="compositionally biased region" description="Polar residues" evidence="1">
    <location>
        <begin position="308"/>
        <end position="319"/>
    </location>
</feature>
<feature type="transmembrane region" description="Helical" evidence="2">
    <location>
        <begin position="50"/>
        <end position="74"/>
    </location>
</feature>
<dbReference type="PANTHER" id="PTHR33870">
    <property type="entry name" value="CARDIOMYOPATHY-ASSOCIATED PROTEIN"/>
    <property type="match status" value="1"/>
</dbReference>
<feature type="region of interest" description="Disordered" evidence="1">
    <location>
        <begin position="645"/>
        <end position="672"/>
    </location>
</feature>
<feature type="region of interest" description="Disordered" evidence="1">
    <location>
        <begin position="442"/>
        <end position="472"/>
    </location>
</feature>
<evidence type="ECO:0000313" key="3">
    <source>
        <dbReference type="EMBL" id="KAG2614683.1"/>
    </source>
</evidence>
<dbReference type="EMBL" id="CM029042">
    <property type="protein sequence ID" value="KAG2614683.1"/>
    <property type="molecule type" value="Genomic_DNA"/>
</dbReference>
<feature type="compositionally biased region" description="Acidic residues" evidence="1">
    <location>
        <begin position="274"/>
        <end position="288"/>
    </location>
</feature>
<accession>A0A8T0U0L0</accession>
<comment type="caution">
    <text evidence="3">The sequence shown here is derived from an EMBL/GenBank/DDBJ whole genome shotgun (WGS) entry which is preliminary data.</text>
</comment>
<keyword evidence="2" id="KW-0812">Transmembrane</keyword>
<reference evidence="3" key="1">
    <citation type="submission" date="2020-05" db="EMBL/GenBank/DDBJ databases">
        <title>WGS assembly of Panicum virgatum.</title>
        <authorList>
            <person name="Lovell J.T."/>
            <person name="Jenkins J."/>
            <person name="Shu S."/>
            <person name="Juenger T.E."/>
            <person name="Schmutz J."/>
        </authorList>
    </citation>
    <scope>NUCLEOTIDE SEQUENCE</scope>
    <source>
        <strain evidence="3">AP13</strain>
    </source>
</reference>
<keyword evidence="4" id="KW-1185">Reference proteome</keyword>
<feature type="compositionally biased region" description="Basic and acidic residues" evidence="1">
    <location>
        <begin position="289"/>
        <end position="307"/>
    </location>
</feature>
<feature type="compositionally biased region" description="Polar residues" evidence="1">
    <location>
        <begin position="645"/>
        <end position="656"/>
    </location>
</feature>
<feature type="compositionally biased region" description="Basic and acidic residues" evidence="1">
    <location>
        <begin position="445"/>
        <end position="464"/>
    </location>
</feature>
<feature type="compositionally biased region" description="Basic and acidic residues" evidence="1">
    <location>
        <begin position="660"/>
        <end position="669"/>
    </location>
</feature>
<dbReference type="EMBL" id="CM029042">
    <property type="protein sequence ID" value="KAG2614682.1"/>
    <property type="molecule type" value="Genomic_DNA"/>
</dbReference>
<evidence type="ECO:0000256" key="2">
    <source>
        <dbReference type="SAM" id="Phobius"/>
    </source>
</evidence>
<keyword evidence="2" id="KW-0472">Membrane</keyword>
<sequence length="703" mass="78748">MSFDTNNLMLQIKRIVYPYVRLGYRSACDYPVVLSIGVLLLFLHKACPSLFIFLLSSSPVFLLTALLLGALLSYGEPSAPVIREETLENLKKSPPEAKVSVTECSVEEVQNVAVTHAARSFENPVACIEERTSNIFVHNTHRDEENVISVSADTVLSAETSEPTKNKVIVEREEEEHVKETCEKVEPQHFERTNSERCHYEVNNQYQFGELMSSCWQPVMRQEPRSDSESDLSESSSDASITDIIPMLDELNPPVNFETDHPSSTFRDNLNSSSDEEDELEEDGDLSSDEDRAEEKKDNENNWKDFIDSNSSDMENNGNMEGLMERRKAKNILKFELDRKLMDMQAADAIQKMEEASRFRVQVPSISTPRSSEETVELPQIPDSAPSVLLPWRKPFDVPFDQIVDRNSHLQETWTPRSCFLSTQRRKHDNLYLRQSTYLRHHNGIKPEKPEVSEKDAGDYHSDSDSEPALNNRKLFGSLEPDVGDEIKILSAAISDVCVLEVNHGIKEGTESTASINGTDSFYIQKSISSTSEANSSVSAGCEELLLCSLSEEYNTEKLLVEADSISEVNSLFKCRMDEVLVQSVSESGIDQPLTVKLEHELNDTSSAESAMPVIEARSVEDLSSQFAQLNGEALVCAASDSSYDNEPIQERSSQPLPVENEHTPELPTKDGYSCSTLNTRVLHINSGCLDLSKNKLIKPVIP</sequence>
<dbReference type="OrthoDB" id="1908091at2759"/>
<feature type="transmembrane region" description="Helical" evidence="2">
    <location>
        <begin position="22"/>
        <end position="43"/>
    </location>
</feature>
<feature type="region of interest" description="Disordered" evidence="1">
    <location>
        <begin position="251"/>
        <end position="319"/>
    </location>
</feature>
<dbReference type="PANTHER" id="PTHR33870:SF7">
    <property type="entry name" value="OS12G0127650 PROTEIN"/>
    <property type="match status" value="1"/>
</dbReference>
<evidence type="ECO:0000256" key="1">
    <source>
        <dbReference type="SAM" id="MobiDB-lite"/>
    </source>
</evidence>
<evidence type="ECO:0000313" key="4">
    <source>
        <dbReference type="Proteomes" id="UP000823388"/>
    </source>
</evidence>
<feature type="region of interest" description="Disordered" evidence="1">
    <location>
        <begin position="219"/>
        <end position="239"/>
    </location>
</feature>
<feature type="compositionally biased region" description="Polar residues" evidence="1">
    <location>
        <begin position="262"/>
        <end position="271"/>
    </location>
</feature>
<dbReference type="AlphaFoldDB" id="A0A8T0U0L0"/>
<proteinExistence type="predicted"/>
<gene>
    <name evidence="3" type="ORF">PVAP13_3NG001200</name>
</gene>
<name>A0A8T0U0L0_PANVG</name>